<dbReference type="Pfam" id="PF13531">
    <property type="entry name" value="SBP_bac_11"/>
    <property type="match status" value="1"/>
</dbReference>
<dbReference type="EMBL" id="RJTX01000002">
    <property type="protein sequence ID" value="ROH97889.1"/>
    <property type="molecule type" value="Genomic_DNA"/>
</dbReference>
<feature type="binding site" evidence="4">
    <location>
        <position position="74"/>
    </location>
    <ligand>
        <name>molybdate</name>
        <dbReference type="ChEBI" id="CHEBI:36264"/>
    </ligand>
</feature>
<dbReference type="InterPro" id="IPR044084">
    <property type="entry name" value="AvModA-like_subst-bd"/>
</dbReference>
<evidence type="ECO:0000256" key="2">
    <source>
        <dbReference type="ARBA" id="ARBA00022723"/>
    </source>
</evidence>
<dbReference type="NCBIfam" id="TIGR01256">
    <property type="entry name" value="modA"/>
    <property type="match status" value="1"/>
</dbReference>
<dbReference type="OrthoDB" id="9785015at2"/>
<keyword evidence="3" id="KW-0732">Signal</keyword>
<reference evidence="6 8" key="2">
    <citation type="submission" date="2019-03" db="EMBL/GenBank/DDBJ databases">
        <title>Genomic Encyclopedia of Archaeal and Bacterial Type Strains, Phase II (KMG-II): from individual species to whole genera.</title>
        <authorList>
            <person name="Goeker M."/>
        </authorList>
    </citation>
    <scope>NUCLEOTIDE SEQUENCE [LARGE SCALE GENOMIC DNA]</scope>
    <source>
        <strain evidence="6 8">DSM 15235</strain>
    </source>
</reference>
<evidence type="ECO:0000256" key="3">
    <source>
        <dbReference type="ARBA" id="ARBA00022729"/>
    </source>
</evidence>
<dbReference type="GO" id="GO:0030973">
    <property type="term" value="F:molybdate ion binding"/>
    <property type="evidence" value="ECO:0007669"/>
    <property type="project" value="InterPro"/>
</dbReference>
<dbReference type="EMBL" id="SOQW01000002">
    <property type="protein sequence ID" value="TDX92935.1"/>
    <property type="molecule type" value="Genomic_DNA"/>
</dbReference>
<dbReference type="SUPFAM" id="SSF53850">
    <property type="entry name" value="Periplasmic binding protein-like II"/>
    <property type="match status" value="1"/>
</dbReference>
<evidence type="ECO:0000313" key="6">
    <source>
        <dbReference type="EMBL" id="TDX92935.1"/>
    </source>
</evidence>
<dbReference type="RefSeq" id="WP_123263091.1">
    <property type="nucleotide sequence ID" value="NZ_RJTX01000002.1"/>
</dbReference>
<evidence type="ECO:0000256" key="1">
    <source>
        <dbReference type="ARBA" id="ARBA00009175"/>
    </source>
</evidence>
<dbReference type="PANTHER" id="PTHR30632">
    <property type="entry name" value="MOLYBDATE-BINDING PERIPLASMIC PROTEIN"/>
    <property type="match status" value="1"/>
</dbReference>
<organism evidence="5 7">
    <name type="scientific">Chryseobacterium daecheongense</name>
    <dbReference type="NCBI Taxonomy" id="192389"/>
    <lineage>
        <taxon>Bacteria</taxon>
        <taxon>Pseudomonadati</taxon>
        <taxon>Bacteroidota</taxon>
        <taxon>Flavobacteriia</taxon>
        <taxon>Flavobacteriales</taxon>
        <taxon>Weeksellaceae</taxon>
        <taxon>Chryseobacterium group</taxon>
        <taxon>Chryseobacterium</taxon>
    </lineage>
</organism>
<dbReference type="Gene3D" id="3.40.190.10">
    <property type="entry name" value="Periplasmic binding protein-like II"/>
    <property type="match status" value="2"/>
</dbReference>
<proteinExistence type="inferred from homology"/>
<sequence>MDRLIRFGHLFFTIFTLLLFFGCKKESGHQKNSTQNSFVSVAAAANLRDVLEELKKLYITENPGKKIELTFGSSGLLTQQIVNGAPFDLFLSADSSFIEKIKNENRNFGKAEIYALGKVAMWSSAFDLSEGLQTSLNPEIKKIAIADPELAPYGKNTVQALKNTGIYPKIEHKIVWAENIGQAAQFAATGNADLAFIALSTAMSKEMKAKGNYYLLSENEAASIPQSGILLKGKKQTEAKQFFDFIRSRKTAQIWQKYGYQTEIRH</sequence>
<keyword evidence="2 4" id="KW-0479">Metal-binding</keyword>
<dbReference type="InterPro" id="IPR005950">
    <property type="entry name" value="ModA"/>
</dbReference>
<gene>
    <name evidence="5" type="primary">modA</name>
    <name evidence="6" type="ORF">BCF50_1878</name>
    <name evidence="5" type="ORF">EGI05_11080</name>
</gene>
<accession>A0A3N0VYM7</accession>
<dbReference type="Proteomes" id="UP000295709">
    <property type="component" value="Unassembled WGS sequence"/>
</dbReference>
<comment type="caution">
    <text evidence="5">The sequence shown here is derived from an EMBL/GenBank/DDBJ whole genome shotgun (WGS) entry which is preliminary data.</text>
</comment>
<evidence type="ECO:0000313" key="8">
    <source>
        <dbReference type="Proteomes" id="UP000295709"/>
    </source>
</evidence>
<dbReference type="CDD" id="cd13539">
    <property type="entry name" value="PBP2_AvModA"/>
    <property type="match status" value="1"/>
</dbReference>
<dbReference type="Proteomes" id="UP000269375">
    <property type="component" value="Unassembled WGS sequence"/>
</dbReference>
<dbReference type="GO" id="GO:0015689">
    <property type="term" value="P:molybdate ion transport"/>
    <property type="evidence" value="ECO:0007669"/>
    <property type="project" value="InterPro"/>
</dbReference>
<evidence type="ECO:0000256" key="4">
    <source>
        <dbReference type="PIRSR" id="PIRSR004846-1"/>
    </source>
</evidence>
<feature type="binding site" evidence="4">
    <location>
        <position position="180"/>
    </location>
    <ligand>
        <name>molybdate</name>
        <dbReference type="ChEBI" id="CHEBI:36264"/>
    </ligand>
</feature>
<protein>
    <submittedName>
        <fullName evidence="5">Molybdate ABC transporter substrate-binding protein</fullName>
    </submittedName>
    <submittedName>
        <fullName evidence="6">Molybdate transport system substrate-binding protein</fullName>
    </submittedName>
</protein>
<dbReference type="PIRSF" id="PIRSF004846">
    <property type="entry name" value="ModA"/>
    <property type="match status" value="1"/>
</dbReference>
<name>A0A3N0VYM7_9FLAO</name>
<dbReference type="AlphaFoldDB" id="A0A3N0VYM7"/>
<reference evidence="5 7" key="1">
    <citation type="submission" date="2018-11" db="EMBL/GenBank/DDBJ databases">
        <title>Proposal to divide the Flavobacteriaceae and reorganize its genera based on Amino Acid Identity values calculated from whole genome sequences.</title>
        <authorList>
            <person name="Nicholson A.C."/>
            <person name="Gulvik C.A."/>
            <person name="Whitney A.M."/>
            <person name="Humrighouse B.W."/>
            <person name="Bell M."/>
            <person name="Holmes B."/>
            <person name="Steigerwalt A."/>
            <person name="Villarma A."/>
            <person name="Sheth M."/>
            <person name="Batra D."/>
            <person name="Pryor J."/>
            <person name="Bernardet J.-F."/>
            <person name="Hugo C."/>
            <person name="Kampfer P."/>
            <person name="Newman J."/>
            <person name="Mcquiston J.R."/>
        </authorList>
    </citation>
    <scope>NUCLEOTIDE SEQUENCE [LARGE SCALE GENOMIC DNA]</scope>
    <source>
        <strain evidence="5 7">DSM 15235</strain>
    </source>
</reference>
<comment type="similarity">
    <text evidence="1">Belongs to the bacterial solute-binding protein ModA family.</text>
</comment>
<keyword evidence="8" id="KW-1185">Reference proteome</keyword>
<evidence type="ECO:0000313" key="7">
    <source>
        <dbReference type="Proteomes" id="UP000269375"/>
    </source>
</evidence>
<dbReference type="PANTHER" id="PTHR30632:SF14">
    <property type="entry name" value="TUNGSTATE_MOLYBDATE_CHROMATE-BINDING PROTEIN MODA"/>
    <property type="match status" value="1"/>
</dbReference>
<dbReference type="GO" id="GO:0046872">
    <property type="term" value="F:metal ion binding"/>
    <property type="evidence" value="ECO:0007669"/>
    <property type="project" value="UniProtKB-KW"/>
</dbReference>
<evidence type="ECO:0000313" key="5">
    <source>
        <dbReference type="EMBL" id="ROH97889.1"/>
    </source>
</evidence>
<dbReference type="PROSITE" id="PS51257">
    <property type="entry name" value="PROKAR_LIPOPROTEIN"/>
    <property type="match status" value="1"/>
</dbReference>
<dbReference type="InterPro" id="IPR050682">
    <property type="entry name" value="ModA/WtpA"/>
</dbReference>
<keyword evidence="4" id="KW-0500">Molybdenum</keyword>